<dbReference type="InterPro" id="IPR050662">
    <property type="entry name" value="Sec-metab_biosynth-thioest"/>
</dbReference>
<dbReference type="InterPro" id="IPR036866">
    <property type="entry name" value="RibonucZ/Hydroxyglut_hydro"/>
</dbReference>
<comment type="caution">
    <text evidence="2">The sequence shown here is derived from an EMBL/GenBank/DDBJ whole genome shotgun (WGS) entry which is preliminary data.</text>
</comment>
<protein>
    <submittedName>
        <fullName evidence="2">Glyoxylase, beta-lactamase superfamily II</fullName>
    </submittedName>
</protein>
<dbReference type="CDD" id="cd16278">
    <property type="entry name" value="metallo-hydrolase-like_MBL-fold"/>
    <property type="match status" value="1"/>
</dbReference>
<dbReference type="InterPro" id="IPR041516">
    <property type="entry name" value="LACTB2_WH"/>
</dbReference>
<dbReference type="Pfam" id="PF17778">
    <property type="entry name" value="WHD_BLACT"/>
    <property type="match status" value="1"/>
</dbReference>
<organism evidence="2 3">
    <name type="scientific">Actinokineospora diospyrosa</name>
    <dbReference type="NCBI Taxonomy" id="103728"/>
    <lineage>
        <taxon>Bacteria</taxon>
        <taxon>Bacillati</taxon>
        <taxon>Actinomycetota</taxon>
        <taxon>Actinomycetes</taxon>
        <taxon>Pseudonocardiales</taxon>
        <taxon>Pseudonocardiaceae</taxon>
        <taxon>Actinokineospora</taxon>
    </lineage>
</organism>
<reference evidence="2 3" key="1">
    <citation type="submission" date="2022-06" db="EMBL/GenBank/DDBJ databases">
        <title>Genomic Encyclopedia of Archaeal and Bacterial Type Strains, Phase II (KMG-II): from individual species to whole genera.</title>
        <authorList>
            <person name="Goeker M."/>
        </authorList>
    </citation>
    <scope>NUCLEOTIDE SEQUENCE [LARGE SCALE GENOMIC DNA]</scope>
    <source>
        <strain evidence="2 3">DSM 44255</strain>
    </source>
</reference>
<dbReference type="PANTHER" id="PTHR23131">
    <property type="entry name" value="ENDORIBONUCLEASE LACTB2"/>
    <property type="match status" value="1"/>
</dbReference>
<dbReference type="Proteomes" id="UP001205185">
    <property type="component" value="Unassembled WGS sequence"/>
</dbReference>
<sequence length="263" mass="28085">MSHPAYGVSRQVTPFASVVLEDNPGPMTLDGTNTWLLRAPDSTRSIVVDPGEEDLPHLQRVLAEAGEIESILITHHHADHVGGATWLAERANAPVRAFDPDLCRGEGPLRDGDILQLAGLDLEVLHTPGHSADSICFAIDHAGSSAVLTGDTILGRGTTVISPPDGELGSYLDALKTLAGRKPGTAVLPGHGPDLPDLVAVVQEYLAHREQRLDQIRGALAQLGPSATPRQIVEVVYADVDQSLWAPAEWSVRAQLEYLRGQP</sequence>
<dbReference type="EMBL" id="JAMTCO010000007">
    <property type="protein sequence ID" value="MCP2270682.1"/>
    <property type="molecule type" value="Genomic_DNA"/>
</dbReference>
<dbReference type="InterPro" id="IPR036388">
    <property type="entry name" value="WH-like_DNA-bd_sf"/>
</dbReference>
<proteinExistence type="predicted"/>
<keyword evidence="3" id="KW-1185">Reference proteome</keyword>
<gene>
    <name evidence="2" type="ORF">LV75_003183</name>
</gene>
<evidence type="ECO:0000313" key="3">
    <source>
        <dbReference type="Proteomes" id="UP001205185"/>
    </source>
</evidence>
<dbReference type="Pfam" id="PF00753">
    <property type="entry name" value="Lactamase_B"/>
    <property type="match status" value="1"/>
</dbReference>
<evidence type="ECO:0000259" key="1">
    <source>
        <dbReference type="SMART" id="SM00849"/>
    </source>
</evidence>
<evidence type="ECO:0000313" key="2">
    <source>
        <dbReference type="EMBL" id="MCP2270682.1"/>
    </source>
</evidence>
<accession>A0ABT1IDI1</accession>
<dbReference type="Gene3D" id="1.10.10.10">
    <property type="entry name" value="Winged helix-like DNA-binding domain superfamily/Winged helix DNA-binding domain"/>
    <property type="match status" value="1"/>
</dbReference>
<dbReference type="PANTHER" id="PTHR23131:SF0">
    <property type="entry name" value="ENDORIBONUCLEASE LACTB2"/>
    <property type="match status" value="1"/>
</dbReference>
<name>A0ABT1IDI1_9PSEU</name>
<dbReference type="Gene3D" id="3.60.15.10">
    <property type="entry name" value="Ribonuclease Z/Hydroxyacylglutathione hydrolase-like"/>
    <property type="match status" value="1"/>
</dbReference>
<dbReference type="RefSeq" id="WP_253887635.1">
    <property type="nucleotide sequence ID" value="NZ_BAAAVB010000009.1"/>
</dbReference>
<dbReference type="SUPFAM" id="SSF56281">
    <property type="entry name" value="Metallo-hydrolase/oxidoreductase"/>
    <property type="match status" value="1"/>
</dbReference>
<dbReference type="SMART" id="SM00849">
    <property type="entry name" value="Lactamase_B"/>
    <property type="match status" value="1"/>
</dbReference>
<dbReference type="InterPro" id="IPR001279">
    <property type="entry name" value="Metallo-B-lactamas"/>
</dbReference>
<feature type="domain" description="Metallo-beta-lactamase" evidence="1">
    <location>
        <begin position="31"/>
        <end position="191"/>
    </location>
</feature>